<dbReference type="GO" id="GO:0005524">
    <property type="term" value="F:ATP binding"/>
    <property type="evidence" value="ECO:0007669"/>
    <property type="project" value="UniProtKB-UniRule"/>
</dbReference>
<reference evidence="18" key="1">
    <citation type="submission" date="2016-11" db="EMBL/GenBank/DDBJ databases">
        <authorList>
            <person name="Varghese N."/>
            <person name="Submissions S."/>
        </authorList>
    </citation>
    <scope>NUCLEOTIDE SEQUENCE [LARGE SCALE GENOMIC DNA]</scope>
    <source>
        <strain evidence="18">DSM 16219</strain>
    </source>
</reference>
<dbReference type="PROSITE" id="PS00178">
    <property type="entry name" value="AA_TRNA_LIGASE_I"/>
    <property type="match status" value="1"/>
</dbReference>
<dbReference type="PRINTS" id="PR00986">
    <property type="entry name" value="TRNASYNTHVAL"/>
</dbReference>
<dbReference type="InterPro" id="IPR010978">
    <property type="entry name" value="tRNA-bd_arm"/>
</dbReference>
<dbReference type="SUPFAM" id="SSF52374">
    <property type="entry name" value="Nucleotidylyl transferase"/>
    <property type="match status" value="1"/>
</dbReference>
<evidence type="ECO:0000313" key="17">
    <source>
        <dbReference type="EMBL" id="SHK59670.1"/>
    </source>
</evidence>
<dbReference type="HAMAP" id="MF_02004">
    <property type="entry name" value="Val_tRNA_synth_type1"/>
    <property type="match status" value="1"/>
</dbReference>
<feature type="region of interest" description="Disordered" evidence="13">
    <location>
        <begin position="860"/>
        <end position="888"/>
    </location>
</feature>
<keyword evidence="3 12" id="KW-0963">Cytoplasm</keyword>
<comment type="similarity">
    <text evidence="11 12">Belongs to the class-I aminoacyl-tRNA synthetase family. ValS type 1 subfamily.</text>
</comment>
<feature type="short sequence motif" description="'HIGH' region" evidence="12">
    <location>
        <begin position="46"/>
        <end position="56"/>
    </location>
</feature>
<evidence type="ECO:0000256" key="12">
    <source>
        <dbReference type="HAMAP-Rule" id="MF_02004"/>
    </source>
</evidence>
<keyword evidence="6 12" id="KW-0067">ATP-binding</keyword>
<evidence type="ECO:0000256" key="2">
    <source>
        <dbReference type="ARBA" id="ARBA00011245"/>
    </source>
</evidence>
<dbReference type="STRING" id="1121393.SAMN02745216_03734"/>
<dbReference type="Gene3D" id="1.10.287.380">
    <property type="entry name" value="Valyl-tRNA synthetase, C-terminal domain"/>
    <property type="match status" value="1"/>
</dbReference>
<evidence type="ECO:0000256" key="3">
    <source>
        <dbReference type="ARBA" id="ARBA00022490"/>
    </source>
</evidence>
<keyword evidence="8 12" id="KW-0175">Coiled coil</keyword>
<dbReference type="Gene3D" id="3.40.50.620">
    <property type="entry name" value="HUPs"/>
    <property type="match status" value="2"/>
</dbReference>
<dbReference type="RefSeq" id="WP_073477771.1">
    <property type="nucleotide sequence ID" value="NZ_FQZU01000028.1"/>
</dbReference>
<comment type="catalytic activity">
    <reaction evidence="10 12">
        <text>tRNA(Val) + L-valine + ATP = L-valyl-tRNA(Val) + AMP + diphosphate</text>
        <dbReference type="Rhea" id="RHEA:10704"/>
        <dbReference type="Rhea" id="RHEA-COMP:9672"/>
        <dbReference type="Rhea" id="RHEA-COMP:9708"/>
        <dbReference type="ChEBI" id="CHEBI:30616"/>
        <dbReference type="ChEBI" id="CHEBI:33019"/>
        <dbReference type="ChEBI" id="CHEBI:57762"/>
        <dbReference type="ChEBI" id="CHEBI:78442"/>
        <dbReference type="ChEBI" id="CHEBI:78537"/>
        <dbReference type="ChEBI" id="CHEBI:456215"/>
        <dbReference type="EC" id="6.1.1.9"/>
    </reaction>
</comment>
<comment type="subunit">
    <text evidence="2 12">Monomer.</text>
</comment>
<keyword evidence="7 12" id="KW-0648">Protein biosynthesis</keyword>
<dbReference type="GO" id="GO:0005829">
    <property type="term" value="C:cytosol"/>
    <property type="evidence" value="ECO:0007669"/>
    <property type="project" value="TreeGrafter"/>
</dbReference>
<evidence type="ECO:0000256" key="7">
    <source>
        <dbReference type="ARBA" id="ARBA00022917"/>
    </source>
</evidence>
<keyword evidence="5 12" id="KW-0547">Nucleotide-binding</keyword>
<protein>
    <recommendedName>
        <fullName evidence="12">Valine--tRNA ligase</fullName>
        <ecNumber evidence="12">6.1.1.9</ecNumber>
    </recommendedName>
    <alternativeName>
        <fullName evidence="12">Valyl-tRNA synthetase</fullName>
        <shortName evidence="12">ValRS</shortName>
    </alternativeName>
</protein>
<dbReference type="PANTHER" id="PTHR11946">
    <property type="entry name" value="VALYL-TRNA SYNTHETASES"/>
    <property type="match status" value="1"/>
</dbReference>
<evidence type="ECO:0000256" key="4">
    <source>
        <dbReference type="ARBA" id="ARBA00022598"/>
    </source>
</evidence>
<accession>A0A1M6TRX5</accession>
<proteinExistence type="inferred from homology"/>
<dbReference type="PANTHER" id="PTHR11946:SF93">
    <property type="entry name" value="VALINE--TRNA LIGASE, CHLOROPLASTIC_MITOCHONDRIAL 2"/>
    <property type="match status" value="1"/>
</dbReference>
<dbReference type="NCBIfam" id="NF004349">
    <property type="entry name" value="PRK05729.1"/>
    <property type="match status" value="1"/>
</dbReference>
<dbReference type="FunFam" id="3.40.50.620:FF:000032">
    <property type="entry name" value="Valine--tRNA ligase"/>
    <property type="match status" value="1"/>
</dbReference>
<evidence type="ECO:0000259" key="15">
    <source>
        <dbReference type="Pfam" id="PF08264"/>
    </source>
</evidence>
<dbReference type="SUPFAM" id="SSF50677">
    <property type="entry name" value="ValRS/IleRS/LeuRS editing domain"/>
    <property type="match status" value="1"/>
</dbReference>
<dbReference type="InterPro" id="IPR013155">
    <property type="entry name" value="M/V/L/I-tRNA-synth_anticd-bd"/>
</dbReference>
<comment type="function">
    <text evidence="12">Catalyzes the attachment of valine to tRNA(Val). As ValRS can inadvertently accommodate and process structurally similar amino acids such as threonine, to avoid such errors, it has a 'posttransfer' editing activity that hydrolyzes mischarged Thr-tRNA(Val) in a tRNA-dependent manner.</text>
</comment>
<keyword evidence="4 12" id="KW-0436">Ligase</keyword>
<dbReference type="InterPro" id="IPR009008">
    <property type="entry name" value="Val/Leu/Ile-tRNA-synth_edit"/>
</dbReference>
<dbReference type="InterPro" id="IPR009080">
    <property type="entry name" value="tRNAsynth_Ia_anticodon-bd"/>
</dbReference>
<feature type="binding site" evidence="12">
    <location>
        <position position="527"/>
    </location>
    <ligand>
        <name>ATP</name>
        <dbReference type="ChEBI" id="CHEBI:30616"/>
    </ligand>
</feature>
<dbReference type="InterPro" id="IPR002303">
    <property type="entry name" value="Valyl-tRNA_ligase"/>
</dbReference>
<dbReference type="NCBIfam" id="TIGR00422">
    <property type="entry name" value="valS"/>
    <property type="match status" value="1"/>
</dbReference>
<sequence>MDSKLDKGYEPHDVEAHWYAFWESEGLFAAKEEGGDDTYSIVIPPPNVTGVLHMGHALNVTLQDILCRYRRSKGDNVLWMPGTDHAGIATQNVVERQLASEGTDRHQVGREAFIERVWEWRKQYGGAIINQLKRLGASCDWDRERFTMDEGLSRAVRKVFVDLYDQGLIYRGDYIINWCPRCHTALADLEVEHEQTDGKLYQILYPFVDQEGGLIVATTRPETMLGDTAVAINPKDERYEDLTAEKVMLPIMNREIPIVKDSYVDLKFGTGALKVTPAHDVNDFEIGLRHDLPRVKVIGEDGCMTAEAGEFEGMDRFECRKAIVAKLDEMGLLKKVEPHDHGVGQCYRCKTTVEPNLSKQWFVKAGPLAEKAIKAVESKKTRIVPEVWEKTYFEWLYNIRDWCISRQIWWGHRIPAWTCQDCGEVMVRLEDPEKCPCGSANLQQESDVLDTWFSSALWPFSTMGWPDQTELLKAYYPTSVLITGFDILFFWVARMMMMGLQFMDEVPFKDVYIHALVRDENGEKMSKSKGNVIDPLEVIESQGTDAFRFTLASFAAMGRDIKLSVKRIEGYRHFINKIWNAARFTLTNVENNPDAAAKASKSTAIPDRWILSRLNQVILQVEADLEAYQFSSAANILYKFMWHEFCDWYLEAIKPILYREGAEEERNATVATLQRVLNDALVLLHPFIPFVTEEIWHHMPGAEGSIMKAPYPAAVDEAVGLGPDKDAEKEMELVMAAVTAVRNIRGEMNIPPNQALAAIIEPTDDFAKEALARESGLVSNLARLSSLEVGGKRPKGAATAVVDGASVYVLLEGVIDLDKEEARLEKEIAKLTKELVKLDKKLNNEDFLAKAPDNVVEKVRGQQAEMTEKREHLESNLEKVREIHGDQG</sequence>
<dbReference type="GO" id="GO:0004832">
    <property type="term" value="F:valine-tRNA ligase activity"/>
    <property type="evidence" value="ECO:0007669"/>
    <property type="project" value="UniProtKB-UniRule"/>
</dbReference>
<evidence type="ECO:0000256" key="9">
    <source>
        <dbReference type="ARBA" id="ARBA00023146"/>
    </source>
</evidence>
<evidence type="ECO:0000256" key="8">
    <source>
        <dbReference type="ARBA" id="ARBA00023054"/>
    </source>
</evidence>
<feature type="domain" description="Aminoacyl-tRNA synthetase class Ia" evidence="14">
    <location>
        <begin position="18"/>
        <end position="564"/>
    </location>
</feature>
<evidence type="ECO:0000259" key="14">
    <source>
        <dbReference type="Pfam" id="PF00133"/>
    </source>
</evidence>
<dbReference type="Gene3D" id="1.10.730.10">
    <property type="entry name" value="Isoleucyl-tRNA Synthetase, Domain 1"/>
    <property type="match status" value="1"/>
</dbReference>
<evidence type="ECO:0000256" key="10">
    <source>
        <dbReference type="ARBA" id="ARBA00047552"/>
    </source>
</evidence>
<dbReference type="InterPro" id="IPR037118">
    <property type="entry name" value="Val-tRNA_synth_C_sf"/>
</dbReference>
<evidence type="ECO:0000259" key="16">
    <source>
        <dbReference type="Pfam" id="PF10458"/>
    </source>
</evidence>
<organism evidence="17 18">
    <name type="scientific">Desulfatibacillum alkenivorans DSM 16219</name>
    <dbReference type="NCBI Taxonomy" id="1121393"/>
    <lineage>
        <taxon>Bacteria</taxon>
        <taxon>Pseudomonadati</taxon>
        <taxon>Thermodesulfobacteriota</taxon>
        <taxon>Desulfobacteria</taxon>
        <taxon>Desulfobacterales</taxon>
        <taxon>Desulfatibacillaceae</taxon>
        <taxon>Desulfatibacillum</taxon>
    </lineage>
</organism>
<evidence type="ECO:0000256" key="6">
    <source>
        <dbReference type="ARBA" id="ARBA00022840"/>
    </source>
</evidence>
<dbReference type="InterPro" id="IPR019499">
    <property type="entry name" value="Val-tRNA_synth_tRNA-bd"/>
</dbReference>
<keyword evidence="9 12" id="KW-0030">Aminoacyl-tRNA synthetase</keyword>
<dbReference type="FunFam" id="3.90.740.10:FF:000005">
    <property type="entry name" value="Valine--tRNA ligase, mitochondrial"/>
    <property type="match status" value="1"/>
</dbReference>
<dbReference type="InterPro" id="IPR014729">
    <property type="entry name" value="Rossmann-like_a/b/a_fold"/>
</dbReference>
<dbReference type="FunFam" id="3.40.50.620:FF:000098">
    <property type="entry name" value="Valine--tRNA ligase"/>
    <property type="match status" value="1"/>
</dbReference>
<comment type="domain">
    <text evidence="12">The C-terminal coiled-coil domain is crucial for aminoacylation activity.</text>
</comment>
<name>A0A1M6TRX5_9BACT</name>
<dbReference type="SUPFAM" id="SSF46589">
    <property type="entry name" value="tRNA-binding arm"/>
    <property type="match status" value="1"/>
</dbReference>
<dbReference type="Pfam" id="PF10458">
    <property type="entry name" value="Val_tRNA-synt_C"/>
    <property type="match status" value="1"/>
</dbReference>
<dbReference type="Pfam" id="PF00133">
    <property type="entry name" value="tRNA-synt_1"/>
    <property type="match status" value="1"/>
</dbReference>
<dbReference type="EMBL" id="FQZU01000028">
    <property type="protein sequence ID" value="SHK59670.1"/>
    <property type="molecule type" value="Genomic_DNA"/>
</dbReference>
<dbReference type="CDD" id="cd07962">
    <property type="entry name" value="Anticodon_Ia_Val"/>
    <property type="match status" value="1"/>
</dbReference>
<evidence type="ECO:0000256" key="13">
    <source>
        <dbReference type="SAM" id="MobiDB-lite"/>
    </source>
</evidence>
<dbReference type="OrthoDB" id="9810365at2"/>
<evidence type="ECO:0000313" key="18">
    <source>
        <dbReference type="Proteomes" id="UP000183994"/>
    </source>
</evidence>
<dbReference type="AlphaFoldDB" id="A0A1M6TRX5"/>
<dbReference type="GO" id="GO:0006438">
    <property type="term" value="P:valyl-tRNA aminoacylation"/>
    <property type="evidence" value="ECO:0007669"/>
    <property type="project" value="UniProtKB-UniRule"/>
</dbReference>
<evidence type="ECO:0000256" key="11">
    <source>
        <dbReference type="ARBA" id="ARBA00060830"/>
    </source>
</evidence>
<dbReference type="InterPro" id="IPR033705">
    <property type="entry name" value="Anticodon_Ia_Val"/>
</dbReference>
<gene>
    <name evidence="12" type="primary">valS</name>
    <name evidence="17" type="ORF">SAMN02745216_03734</name>
</gene>
<feature type="domain" description="Methionyl/Valyl/Leucyl/Isoleucyl-tRNA synthetase anticodon-binding" evidence="15">
    <location>
        <begin position="607"/>
        <end position="759"/>
    </location>
</feature>
<dbReference type="EC" id="6.1.1.9" evidence="12"/>
<dbReference type="InterPro" id="IPR002300">
    <property type="entry name" value="aa-tRNA-synth_Ia"/>
</dbReference>
<feature type="short sequence motif" description="'KMSKS' region" evidence="12">
    <location>
        <begin position="524"/>
        <end position="528"/>
    </location>
</feature>
<comment type="subcellular location">
    <subcellularLocation>
        <location evidence="1 12">Cytoplasm</location>
    </subcellularLocation>
</comment>
<feature type="domain" description="Valyl-tRNA synthetase tRNA-binding arm" evidence="16">
    <location>
        <begin position="816"/>
        <end position="879"/>
    </location>
</feature>
<dbReference type="SUPFAM" id="SSF47323">
    <property type="entry name" value="Anticodon-binding domain of a subclass of class I aminoacyl-tRNA synthetases"/>
    <property type="match status" value="1"/>
</dbReference>
<dbReference type="Gene3D" id="3.90.740.10">
    <property type="entry name" value="Valyl/Leucyl/Isoleucyl-tRNA synthetase, editing domain"/>
    <property type="match status" value="1"/>
</dbReference>
<evidence type="ECO:0000256" key="5">
    <source>
        <dbReference type="ARBA" id="ARBA00022741"/>
    </source>
</evidence>
<dbReference type="InterPro" id="IPR001412">
    <property type="entry name" value="aa-tRNA-synth_I_CS"/>
</dbReference>
<dbReference type="Pfam" id="PF08264">
    <property type="entry name" value="Anticodon_1"/>
    <property type="match status" value="1"/>
</dbReference>
<dbReference type="FunFam" id="1.10.730.10:FF:000014">
    <property type="entry name" value="Valine--tRNA ligase"/>
    <property type="match status" value="1"/>
</dbReference>
<keyword evidence="18" id="KW-1185">Reference proteome</keyword>
<dbReference type="Proteomes" id="UP000183994">
    <property type="component" value="Unassembled WGS sequence"/>
</dbReference>
<dbReference type="CDD" id="cd00817">
    <property type="entry name" value="ValRS_core"/>
    <property type="match status" value="1"/>
</dbReference>
<evidence type="ECO:0000256" key="1">
    <source>
        <dbReference type="ARBA" id="ARBA00004496"/>
    </source>
</evidence>
<comment type="domain">
    <text evidence="12">ValRS has two distinct active sites: one for aminoacylation and one for editing. The misactivated threonine is translocated from the active site to the editing site.</text>
</comment>
<dbReference type="GO" id="GO:0002161">
    <property type="term" value="F:aminoacyl-tRNA deacylase activity"/>
    <property type="evidence" value="ECO:0007669"/>
    <property type="project" value="InterPro"/>
</dbReference>
<dbReference type="FunFam" id="1.10.287.380:FF:000001">
    <property type="entry name" value="Valine--tRNA ligase"/>
    <property type="match status" value="1"/>
</dbReference>